<comment type="caution">
    <text evidence="1">The sequence shown here is derived from an EMBL/GenBank/DDBJ whole genome shotgun (WGS) entry which is preliminary data.</text>
</comment>
<dbReference type="SUPFAM" id="SSF53167">
    <property type="entry name" value="Purine and uridine phosphorylases"/>
    <property type="match status" value="1"/>
</dbReference>
<dbReference type="Gene3D" id="3.40.50.1580">
    <property type="entry name" value="Nucleoside phosphorylase domain"/>
    <property type="match status" value="1"/>
</dbReference>
<dbReference type="PANTHER" id="PTHR46082:SF11">
    <property type="entry name" value="AAA+ ATPASE DOMAIN-CONTAINING PROTEIN-RELATED"/>
    <property type="match status" value="1"/>
</dbReference>
<keyword evidence="2" id="KW-1185">Reference proteome</keyword>
<dbReference type="InterPro" id="IPR035994">
    <property type="entry name" value="Nucleoside_phosphorylase_sf"/>
</dbReference>
<dbReference type="Proteomes" id="UP001610563">
    <property type="component" value="Unassembled WGS sequence"/>
</dbReference>
<reference evidence="1 2" key="1">
    <citation type="submission" date="2024-07" db="EMBL/GenBank/DDBJ databases">
        <title>Section-level genome sequencing and comparative genomics of Aspergillus sections Usti and Cavernicolus.</title>
        <authorList>
            <consortium name="Lawrence Berkeley National Laboratory"/>
            <person name="Nybo J.L."/>
            <person name="Vesth T.C."/>
            <person name="Theobald S."/>
            <person name="Frisvad J.C."/>
            <person name="Larsen T.O."/>
            <person name="Kjaerboelling I."/>
            <person name="Rothschild-Mancinelli K."/>
            <person name="Lyhne E.K."/>
            <person name="Kogle M.E."/>
            <person name="Barry K."/>
            <person name="Clum A."/>
            <person name="Na H."/>
            <person name="Ledsgaard L."/>
            <person name="Lin J."/>
            <person name="Lipzen A."/>
            <person name="Kuo A."/>
            <person name="Riley R."/>
            <person name="Mondo S."/>
            <person name="Labutti K."/>
            <person name="Haridas S."/>
            <person name="Pangalinan J."/>
            <person name="Salamov A.A."/>
            <person name="Simmons B.A."/>
            <person name="Magnuson J.K."/>
            <person name="Chen J."/>
            <person name="Drula E."/>
            <person name="Henrissat B."/>
            <person name="Wiebenga A."/>
            <person name="Lubbers R.J."/>
            <person name="Gomes A.C."/>
            <person name="Makela M.R."/>
            <person name="Stajich J."/>
            <person name="Grigoriev I.V."/>
            <person name="Mortensen U.H."/>
            <person name="De Vries R.P."/>
            <person name="Baker S.E."/>
            <person name="Andersen M.R."/>
        </authorList>
    </citation>
    <scope>NUCLEOTIDE SEQUENCE [LARGE SCALE GENOMIC DNA]</scope>
    <source>
        <strain evidence="1 2">CBS 209.92</strain>
    </source>
</reference>
<proteinExistence type="predicted"/>
<gene>
    <name evidence="1" type="ORF">BJX66DRAFT_345944</name>
</gene>
<sequence length="297" mass="32600">MTYTLTNVAYTVGWICTDDNDLTMACAMLDEEHGKPPSENRADDHSYVFGNIQHHNIVIASLEGVTRLDRVAKMMISSFPKIENFLLVGTGSGIPSEDVDIRLGDVAVSVPSGRFPGIVRFAGARPVPIGLLNKPSRILLNAVGAVFADHELGRSQLSEYLSKALNDTARPRQDRLFLPHSLHTTTSCKTCRGVKTRPRRRSDEPHIHLGNIAFGDREINDGQVRDLIGNAFGAICVEEKAASLEAFCTDRSSPLVIRGIRNYADAHSEGAEVWRWYASATGAAYAKELLTQVQQAR</sequence>
<protein>
    <recommendedName>
        <fullName evidence="3">Nucleoside phosphorylase domain-containing protein</fullName>
    </recommendedName>
</protein>
<accession>A0ABR4FGG9</accession>
<evidence type="ECO:0000313" key="2">
    <source>
        <dbReference type="Proteomes" id="UP001610563"/>
    </source>
</evidence>
<dbReference type="EMBL" id="JBFTWV010000520">
    <property type="protein sequence ID" value="KAL2782340.1"/>
    <property type="molecule type" value="Genomic_DNA"/>
</dbReference>
<dbReference type="PANTHER" id="PTHR46082">
    <property type="entry name" value="ATP/GTP-BINDING PROTEIN-RELATED"/>
    <property type="match status" value="1"/>
</dbReference>
<organism evidence="1 2">
    <name type="scientific">Aspergillus keveii</name>
    <dbReference type="NCBI Taxonomy" id="714993"/>
    <lineage>
        <taxon>Eukaryota</taxon>
        <taxon>Fungi</taxon>
        <taxon>Dikarya</taxon>
        <taxon>Ascomycota</taxon>
        <taxon>Pezizomycotina</taxon>
        <taxon>Eurotiomycetes</taxon>
        <taxon>Eurotiomycetidae</taxon>
        <taxon>Eurotiales</taxon>
        <taxon>Aspergillaceae</taxon>
        <taxon>Aspergillus</taxon>
        <taxon>Aspergillus subgen. Nidulantes</taxon>
    </lineage>
</organism>
<evidence type="ECO:0000313" key="1">
    <source>
        <dbReference type="EMBL" id="KAL2782340.1"/>
    </source>
</evidence>
<evidence type="ECO:0008006" key="3">
    <source>
        <dbReference type="Google" id="ProtNLM"/>
    </source>
</evidence>
<name>A0ABR4FGG9_9EURO</name>
<dbReference type="InterPro" id="IPR053137">
    <property type="entry name" value="NLR-like"/>
</dbReference>